<reference evidence="3" key="1">
    <citation type="submission" date="2021-01" db="EMBL/GenBank/DDBJ databases">
        <title>Whole genome shotgun sequence of Actinoplanes tereljensis NBRC 105297.</title>
        <authorList>
            <person name="Komaki H."/>
            <person name="Tamura T."/>
        </authorList>
    </citation>
    <scope>NUCLEOTIDE SEQUENCE</scope>
    <source>
        <strain evidence="3">NBRC 105297</strain>
    </source>
</reference>
<dbReference type="AlphaFoldDB" id="A0A919NRQ8"/>
<dbReference type="Pfam" id="PF22738">
    <property type="entry name" value="NNH7"/>
    <property type="match status" value="1"/>
</dbReference>
<name>A0A919NRQ8_9ACTN</name>
<dbReference type="InterPro" id="IPR027417">
    <property type="entry name" value="P-loop_NTPase"/>
</dbReference>
<evidence type="ECO:0000256" key="1">
    <source>
        <dbReference type="SAM" id="MobiDB-lite"/>
    </source>
</evidence>
<dbReference type="SUPFAM" id="SSF52540">
    <property type="entry name" value="P-loop containing nucleoside triphosphate hydrolases"/>
    <property type="match status" value="1"/>
</dbReference>
<proteinExistence type="predicted"/>
<sequence length="1001" mass="111815">MRSRGLSFADAVRLLDGDSDLVDRLGSLAGLAAGAVTVASVGTVDFFALRDQAVRWGHQAVRAWRGRTENLNRFDRTDRLIAAHSVLVLVAFYEALDEWLTARGLDLDRAELTRDEMTSLATGSHAALVSGVLDGRPPFPEPAVPVEAVERELHDYYWQVAGRVITFLSGLAAFGSRLDNHDTGALGQAAIDRYRASFRRLAAEIPEFRLWTAMTDAQAIRELIRTTARTPADEVPAGLVRRYAAWLEKPILSSADAPGDLVLPTLREAYREPAGLIARAGPSALPATESWWTTRGRPVADVQDFLFAALTAPGATGQPIVVLGHPGSGKSVLTRVLAARLSGAGFLPVRVELRNVRADSPVQRQIEEGLYLLLGESVRWPDLVRRAEGALPAVIMDGFDELLQATGQNWADYLEQLQEFQEREAELGRPLTVVVTSRTVVADRARFPEDTPVVRLSPFSDDHVRAWLDVWNAANAPGLAARGLEPLPPEVALTHRELASQPLLLLMLALYDGRENQLQRQSGRLDRVELYERLFGDFFEREVDKRESSLSPDQWDAEVAAEWRRLSAVAVAMHNRGRDVLLDEELEADMRHLLSAEDRTPRRDSSRPLTVAQLLVGRFFFVHESKASQDTGSARRSFEFLHATFGEFLSARMIVAALLDLAEDRAQLRRRPGATLDAGFFYALTSFTTLTRRAPLWEFCQGMLAALDAPTRQRCRDLVLELLPEAGYPHPRWTLAEYEPERRTVAQRQAAFSANLTSFAVLLSEGPVDVAELAGEPMVINWRQSALLWMSQLEPEDARRLWQAFRVEWDLAADPTRLWIRIEDRTDISVRRSLPWPPDDRPRTVGDRQVPADLALPPESDRGRQMRKAAFVQTGIDNREFVYVLIPFWREFGDLDGPLESDAALMFELAVGAYGSTPTDYRTGTYVEALSQRPPFLQRAAADRFIQECRTMPARTLEDLLARGDVQIILDIAIDDDLRHEVGAVTELRTGRPLFRSGDES</sequence>
<accession>A0A919NRQ8</accession>
<evidence type="ECO:0000313" key="4">
    <source>
        <dbReference type="Proteomes" id="UP000623608"/>
    </source>
</evidence>
<feature type="domain" description="NACHT N-terminal Helical" evidence="2">
    <location>
        <begin position="4"/>
        <end position="216"/>
    </location>
</feature>
<feature type="region of interest" description="Disordered" evidence="1">
    <location>
        <begin position="834"/>
        <end position="859"/>
    </location>
</feature>
<evidence type="ECO:0000313" key="3">
    <source>
        <dbReference type="EMBL" id="GIF22607.1"/>
    </source>
</evidence>
<organism evidence="3 4">
    <name type="scientific">Paractinoplanes tereljensis</name>
    <dbReference type="NCBI Taxonomy" id="571912"/>
    <lineage>
        <taxon>Bacteria</taxon>
        <taxon>Bacillati</taxon>
        <taxon>Actinomycetota</taxon>
        <taxon>Actinomycetes</taxon>
        <taxon>Micromonosporales</taxon>
        <taxon>Micromonosporaceae</taxon>
        <taxon>Paractinoplanes</taxon>
    </lineage>
</organism>
<dbReference type="Proteomes" id="UP000623608">
    <property type="component" value="Unassembled WGS sequence"/>
</dbReference>
<dbReference type="RefSeq" id="WP_203810210.1">
    <property type="nucleotide sequence ID" value="NZ_BOMY01000034.1"/>
</dbReference>
<gene>
    <name evidence="3" type="ORF">Ate02nite_53370</name>
</gene>
<evidence type="ECO:0000259" key="2">
    <source>
        <dbReference type="Pfam" id="PF22738"/>
    </source>
</evidence>
<dbReference type="InterPro" id="IPR054567">
    <property type="entry name" value="NNH7"/>
</dbReference>
<keyword evidence="4" id="KW-1185">Reference proteome</keyword>
<protein>
    <recommendedName>
        <fullName evidence="2">NACHT N-terminal Helical domain-containing protein</fullName>
    </recommendedName>
</protein>
<dbReference type="Gene3D" id="3.40.50.300">
    <property type="entry name" value="P-loop containing nucleotide triphosphate hydrolases"/>
    <property type="match status" value="1"/>
</dbReference>
<dbReference type="EMBL" id="BOMY01000034">
    <property type="protein sequence ID" value="GIF22607.1"/>
    <property type="molecule type" value="Genomic_DNA"/>
</dbReference>
<comment type="caution">
    <text evidence="3">The sequence shown here is derived from an EMBL/GenBank/DDBJ whole genome shotgun (WGS) entry which is preliminary data.</text>
</comment>